<evidence type="ECO:0000259" key="4">
    <source>
        <dbReference type="Pfam" id="PF04851"/>
    </source>
</evidence>
<evidence type="ECO:0000256" key="2">
    <source>
        <dbReference type="ARBA" id="ARBA00022840"/>
    </source>
</evidence>
<feature type="non-terminal residue" evidence="5">
    <location>
        <position position="1"/>
    </location>
</feature>
<dbReference type="Gene3D" id="3.40.50.300">
    <property type="entry name" value="P-loop containing nucleotide triphosphate hydrolases"/>
    <property type="match status" value="1"/>
</dbReference>
<comment type="caution">
    <text evidence="5">The sequence shown here is derived from an EMBL/GenBank/DDBJ whole genome shotgun (WGS) entry which is preliminary data.</text>
</comment>
<name>A0ABX1D449_9FLAO</name>
<accession>A0ABX1D449</accession>
<evidence type="ECO:0000256" key="1">
    <source>
        <dbReference type="ARBA" id="ARBA00022741"/>
    </source>
</evidence>
<dbReference type="EMBL" id="JAAVJR010000943">
    <property type="protein sequence ID" value="NJW55233.1"/>
    <property type="molecule type" value="Genomic_DNA"/>
</dbReference>
<proteinExistence type="predicted"/>
<evidence type="ECO:0000256" key="3">
    <source>
        <dbReference type="ARBA" id="ARBA00023125"/>
    </source>
</evidence>
<keyword evidence="6" id="KW-1185">Reference proteome</keyword>
<evidence type="ECO:0000313" key="6">
    <source>
        <dbReference type="Proteomes" id="UP000703674"/>
    </source>
</evidence>
<sequence length="128" mass="14246">QLLDELSRAPKQREVIFALFGMTAKGYELIKISELTKESKASAAVIKALIDKEVLEEVTVQAQRFQFEEGELAGKVALNEYQQQALQEIETAFESQDVCLLHGITSSGKTELYVELIEKAVSEGKQVL</sequence>
<dbReference type="InterPro" id="IPR006935">
    <property type="entry name" value="Helicase/UvrB_N"/>
</dbReference>
<dbReference type="InterPro" id="IPR027417">
    <property type="entry name" value="P-loop_NTPase"/>
</dbReference>
<dbReference type="PANTHER" id="PTHR30580">
    <property type="entry name" value="PRIMOSOMAL PROTEIN N"/>
    <property type="match status" value="1"/>
</dbReference>
<keyword evidence="3" id="KW-0238">DNA-binding</keyword>
<organism evidence="5 6">
    <name type="scientific">Salinimicrobium oceani</name>
    <dbReference type="NCBI Taxonomy" id="2722702"/>
    <lineage>
        <taxon>Bacteria</taxon>
        <taxon>Pseudomonadati</taxon>
        <taxon>Bacteroidota</taxon>
        <taxon>Flavobacteriia</taxon>
        <taxon>Flavobacteriales</taxon>
        <taxon>Flavobacteriaceae</taxon>
        <taxon>Salinimicrobium</taxon>
    </lineage>
</organism>
<keyword evidence="2" id="KW-0067">ATP-binding</keyword>
<reference evidence="5 6" key="1">
    <citation type="submission" date="2020-03" db="EMBL/GenBank/DDBJ databases">
        <title>Salinimicrobium sp. nov, isolated from SCS.</title>
        <authorList>
            <person name="Cao W.R."/>
        </authorList>
    </citation>
    <scope>NUCLEOTIDE SEQUENCE [LARGE SCALE GENOMIC DNA]</scope>
    <source>
        <strain evidence="6">J15B91</strain>
    </source>
</reference>
<dbReference type="SUPFAM" id="SSF52540">
    <property type="entry name" value="P-loop containing nucleoside triphosphate hydrolases"/>
    <property type="match status" value="1"/>
</dbReference>
<dbReference type="RefSeq" id="WP_369074359.1">
    <property type="nucleotide sequence ID" value="NZ_JAAVJR010000943.1"/>
</dbReference>
<dbReference type="Proteomes" id="UP000703674">
    <property type="component" value="Unassembled WGS sequence"/>
</dbReference>
<feature type="non-terminal residue" evidence="5">
    <location>
        <position position="128"/>
    </location>
</feature>
<keyword evidence="1" id="KW-0547">Nucleotide-binding</keyword>
<dbReference type="Pfam" id="PF04851">
    <property type="entry name" value="ResIII"/>
    <property type="match status" value="1"/>
</dbReference>
<evidence type="ECO:0000313" key="5">
    <source>
        <dbReference type="EMBL" id="NJW55233.1"/>
    </source>
</evidence>
<dbReference type="PANTHER" id="PTHR30580:SF0">
    <property type="entry name" value="PRIMOSOMAL PROTEIN N"/>
    <property type="match status" value="1"/>
</dbReference>
<gene>
    <name evidence="5" type="ORF">HC175_20165</name>
</gene>
<protein>
    <submittedName>
        <fullName evidence="5">Primosomal protein N</fullName>
    </submittedName>
</protein>
<feature type="domain" description="Helicase/UvrB N-terminal" evidence="4">
    <location>
        <begin position="76"/>
        <end position="125"/>
    </location>
</feature>